<dbReference type="InterPro" id="IPR008928">
    <property type="entry name" value="6-hairpin_glycosidase_sf"/>
</dbReference>
<organism evidence="1">
    <name type="scientific">hydrothermal vent metagenome</name>
    <dbReference type="NCBI Taxonomy" id="652676"/>
    <lineage>
        <taxon>unclassified sequences</taxon>
        <taxon>metagenomes</taxon>
        <taxon>ecological metagenomes</taxon>
    </lineage>
</organism>
<dbReference type="SUPFAM" id="SSF48208">
    <property type="entry name" value="Six-hairpin glycosidases"/>
    <property type="match status" value="1"/>
</dbReference>
<evidence type="ECO:0000313" key="1">
    <source>
        <dbReference type="EMBL" id="VAX35550.1"/>
    </source>
</evidence>
<dbReference type="EMBL" id="UOGJ01000064">
    <property type="protein sequence ID" value="VAX35550.1"/>
    <property type="molecule type" value="Genomic_DNA"/>
</dbReference>
<sequence length="203" mass="23285">DDTLTIILKNQASTYDQALVVKSLIQMFQLTQDANDLVMAEQIMDFFVNKWNRSGFDMFYDVRTQDAETIPEFKIIHAGPALWIGDAAMDLYEKTGNTVYFNLALEIAQWSMSLPHYESGIAMGDVDTDVPWRRIFSLEHNIDFISVIKKFLKYKDKNMLLSIDTNFLETELSNLIGFIKKRYNPESGLLNRGVGLDDRGIAH</sequence>
<feature type="non-terminal residue" evidence="1">
    <location>
        <position position="1"/>
    </location>
</feature>
<name>A0A3B1DKN4_9ZZZZ</name>
<dbReference type="Gene3D" id="1.50.10.20">
    <property type="match status" value="1"/>
</dbReference>
<dbReference type="GO" id="GO:0005975">
    <property type="term" value="P:carbohydrate metabolic process"/>
    <property type="evidence" value="ECO:0007669"/>
    <property type="project" value="InterPro"/>
</dbReference>
<reference evidence="1" key="1">
    <citation type="submission" date="2018-06" db="EMBL/GenBank/DDBJ databases">
        <authorList>
            <person name="Zhirakovskaya E."/>
        </authorList>
    </citation>
    <scope>NUCLEOTIDE SEQUENCE</scope>
</reference>
<protein>
    <recommendedName>
        <fullName evidence="2">D-glucuronyl C5-epimerase C-terminal domain-containing protein</fullName>
    </recommendedName>
</protein>
<evidence type="ECO:0008006" key="2">
    <source>
        <dbReference type="Google" id="ProtNLM"/>
    </source>
</evidence>
<accession>A0A3B1DKN4</accession>
<gene>
    <name evidence="1" type="ORF">MNBD_UNCLBAC01-2161</name>
</gene>
<dbReference type="AlphaFoldDB" id="A0A3B1DKN4"/>
<proteinExistence type="predicted"/>